<feature type="chain" id="PRO_5002428809" description="Sialidase N-terminal domain-containing protein" evidence="1">
    <location>
        <begin position="27"/>
        <end position="1111"/>
    </location>
</feature>
<dbReference type="Gene3D" id="2.60.120.200">
    <property type="match status" value="1"/>
</dbReference>
<dbReference type="InterPro" id="IPR029456">
    <property type="entry name" value="Sialidase_N"/>
</dbReference>
<dbReference type="SUPFAM" id="SSF49899">
    <property type="entry name" value="Concanavalin A-like lectins/glucanases"/>
    <property type="match status" value="1"/>
</dbReference>
<protein>
    <recommendedName>
        <fullName evidence="2">Sialidase N-terminal domain-containing protein</fullName>
    </recommendedName>
</protein>
<dbReference type="InterPro" id="IPR028974">
    <property type="entry name" value="TSP_type-3_rpt"/>
</dbReference>
<dbReference type="Gene3D" id="2.60.40.1290">
    <property type="match status" value="2"/>
</dbReference>
<dbReference type="AlphaFoldDB" id="A0A0E9M002"/>
<evidence type="ECO:0000256" key="1">
    <source>
        <dbReference type="SAM" id="SignalP"/>
    </source>
</evidence>
<dbReference type="SUPFAM" id="SSF103647">
    <property type="entry name" value="TSP type-3 repeat"/>
    <property type="match status" value="1"/>
</dbReference>
<name>A0A0E9M002_9BACT</name>
<dbReference type="Proteomes" id="UP000032900">
    <property type="component" value="Unassembled WGS sequence"/>
</dbReference>
<sequence>MKNKYKRFKEGLLLLPFLAFSALAIAQPAIDQTGLLEPPVSGDIILYTSFQITDEGGDGHADAVFTLSEGTIADWSDYSAALRFNTATGFLDVRNGGGFAYEAGTSVPTLFNTIYRAWLVVNFNTFTYDTYAQTDQMDSPQLIYAGAAFRKQPVGELAHWTAVHNSQGDSDQLNIAEVVAVDQVGTYPPSVDSSDDDADGIPAFKDNCPAVYNPDQSDIDGDGIGDVCDSENIEDYNFGMTLPGGSNGANSNVALPPFNIASLPVTIEMWYKPEANQNYYATLWYNRGASSNSGVQYDRWADVTKIKGVWNGASEVPDIKPVPGQWNHVALVVTSNSKTLYINGHPFTETGTSFNNYLFDGITYLGFDNAVADRTLKGSIDEVRVWTTERSAQEITDHMFSPLTGNEEHLLGYWDFDDRATMATDVSGNGLDGTINGGSYSLSSIFDPMEMTRAEAYQASRLVNTGTADNVVLRFELDVQNQKDLLQLTQIDLSAAGTTLLSDITNVKVYATGTQSAFNTAHLIGESAGTPASNAFTISSSYDLSLSTNYFWVTYDVSADAAKNNTLDVALTQFTLTGTEATSYSPATPSPVGELTINPDAFIQSTKLPISVVTNSAATSVEGANFASFQQNAIMTYKGYQYVTYWNQVARVCIARRKLPDGNWEEIEFTDHTISLARAADNHYTISMGIAPGDGTIHLSYDHHNDPLRYKKSVKDLANDPENIAWSAASFGSKQNYLVAGTPIENVTYPRFVAKPNGDLLFECRLGWSGDGDSFLWEYDAQTSAWTYIGEYLNGTSVNENAYINGIHYDPAGQLHVSWVWRQTPDARTNHDVYYAYSADDGRTWNNADGQQVGTAGTAPMTIHSQGLKVWTVGTNRGLINQESQAVDSKGGIHILQTYISDDQPNSSDFWGGRINHGQLRHIYRDDQGVWHNDVIAYSGRNRNEIAVDANDNIYVVAGNYRIYFASAADHWKTWTELDVSESHIGMNEPLIDREALLEENRLSFVMAHSANDGRIIVPSYLLEIGDPSTGWAKEPAREGLTVYPNPFRSTFTIETNAPFSYTIYDLSGRLMETKPVADHKVLGQTLPHGIFILEIVQGQRMWQQKMIKKP</sequence>
<proteinExistence type="predicted"/>
<dbReference type="Pfam" id="PF14873">
    <property type="entry name" value="BNR_assoc_N"/>
    <property type="match status" value="1"/>
</dbReference>
<dbReference type="Pfam" id="PF15892">
    <property type="entry name" value="BNR_4"/>
    <property type="match status" value="1"/>
</dbReference>
<comment type="caution">
    <text evidence="3">The sequence shown here is derived from an EMBL/GenBank/DDBJ whole genome shotgun (WGS) entry which is preliminary data.</text>
</comment>
<keyword evidence="1" id="KW-0732">Signal</keyword>
<accession>A0A0E9M002</accession>
<dbReference type="Gene3D" id="4.10.1080.10">
    <property type="entry name" value="TSP type-3 repeat"/>
    <property type="match status" value="1"/>
</dbReference>
<feature type="signal peptide" evidence="1">
    <location>
        <begin position="1"/>
        <end position="26"/>
    </location>
</feature>
<dbReference type="InterPro" id="IPR026444">
    <property type="entry name" value="Secre_tail"/>
</dbReference>
<dbReference type="GO" id="GO:0004553">
    <property type="term" value="F:hydrolase activity, hydrolyzing O-glycosyl compounds"/>
    <property type="evidence" value="ECO:0007669"/>
    <property type="project" value="UniProtKB-ARBA"/>
</dbReference>
<dbReference type="STRING" id="1236989.JCM15548_13153"/>
<dbReference type="RefSeq" id="WP_062126278.1">
    <property type="nucleotide sequence ID" value="NZ_BAZW01000031.1"/>
</dbReference>
<dbReference type="InterPro" id="IPR013320">
    <property type="entry name" value="ConA-like_dom_sf"/>
</dbReference>
<dbReference type="EMBL" id="BAZW01000031">
    <property type="protein sequence ID" value="GAO30839.1"/>
    <property type="molecule type" value="Genomic_DNA"/>
</dbReference>
<organism evidence="3 4">
    <name type="scientific">Geofilum rubicundum JCM 15548</name>
    <dbReference type="NCBI Taxonomy" id="1236989"/>
    <lineage>
        <taxon>Bacteria</taxon>
        <taxon>Pseudomonadati</taxon>
        <taxon>Bacteroidota</taxon>
        <taxon>Bacteroidia</taxon>
        <taxon>Marinilabiliales</taxon>
        <taxon>Marinilabiliaceae</taxon>
        <taxon>Geofilum</taxon>
    </lineage>
</organism>
<keyword evidence="4" id="KW-1185">Reference proteome</keyword>
<dbReference type="GO" id="GO:0005509">
    <property type="term" value="F:calcium ion binding"/>
    <property type="evidence" value="ECO:0007669"/>
    <property type="project" value="InterPro"/>
</dbReference>
<evidence type="ECO:0000313" key="4">
    <source>
        <dbReference type="Proteomes" id="UP000032900"/>
    </source>
</evidence>
<dbReference type="GO" id="GO:0005975">
    <property type="term" value="P:carbohydrate metabolic process"/>
    <property type="evidence" value="ECO:0007669"/>
    <property type="project" value="UniProtKB-ARBA"/>
</dbReference>
<evidence type="ECO:0000259" key="2">
    <source>
        <dbReference type="Pfam" id="PF14873"/>
    </source>
</evidence>
<feature type="domain" description="Sialidase N-terminal" evidence="2">
    <location>
        <begin position="464"/>
        <end position="578"/>
    </location>
</feature>
<evidence type="ECO:0000313" key="3">
    <source>
        <dbReference type="EMBL" id="GAO30839.1"/>
    </source>
</evidence>
<reference evidence="3 4" key="1">
    <citation type="journal article" date="2015" name="Microbes Environ.">
        <title>Distribution and evolution of nitrogen fixation genes in the phylum bacteroidetes.</title>
        <authorList>
            <person name="Inoue J."/>
            <person name="Oshima K."/>
            <person name="Suda W."/>
            <person name="Sakamoto M."/>
            <person name="Iino T."/>
            <person name="Noda S."/>
            <person name="Hongoh Y."/>
            <person name="Hattori M."/>
            <person name="Ohkuma M."/>
        </authorList>
    </citation>
    <scope>NUCLEOTIDE SEQUENCE [LARGE SCALE GENOMIC DNA]</scope>
    <source>
        <strain evidence="3">JCM 15548</strain>
    </source>
</reference>
<dbReference type="Pfam" id="PF13385">
    <property type="entry name" value="Laminin_G_3"/>
    <property type="match status" value="1"/>
</dbReference>
<dbReference type="CDD" id="cd15482">
    <property type="entry name" value="Sialidase_non-viral"/>
    <property type="match status" value="1"/>
</dbReference>
<dbReference type="NCBIfam" id="TIGR04183">
    <property type="entry name" value="Por_Secre_tail"/>
    <property type="match status" value="1"/>
</dbReference>
<gene>
    <name evidence="3" type="ORF">JCM15548_13153</name>
</gene>
<dbReference type="OrthoDB" id="1037816at2"/>